<evidence type="ECO:0000313" key="4">
    <source>
        <dbReference type="EMBL" id="CAL4768073.1"/>
    </source>
</evidence>
<proteinExistence type="predicted"/>
<sequence>MNRGRAAARERAAAVRSDAKAARLSKKGLQIEREMQEALSSASAFRAAAATAGALAGKELVESQEAKSFANGDRRKAEKEQERAEDLSWKSMDAQERAKMDKEKADKLLHQALSSQRKATVFFAVACFSSVLLLLSSSPVGFSLRDLSQASRGLQETFLGAMPPRDPRKNGKWKWHMWAIEELAFVTSSWIAAIIFCNQVPLKASQDDISNGPVHVWSTFCWLLLCLALVGLLQGALMWISTMAELEPARICAQNCLPYAEKRGLLFETVSCQSSVAAQRCAAYGVLCMFTYVALRDSHPCIIHHMLNTLNLSPALLLCTLVSIASLRACCGFLRCSCACRVQTDTRNPGCLERMWHENAFWLKLLVSLIMLAVCYKHFQHFWTAFRSVPDLLTSKGILHNVSALVVLALTVDLIVFARLLFQGPFPSTI</sequence>
<feature type="transmembrane region" description="Helical" evidence="2">
    <location>
        <begin position="175"/>
        <end position="196"/>
    </location>
</feature>
<dbReference type="EMBL" id="CAMXCT030000583">
    <property type="protein sequence ID" value="CAL4768073.1"/>
    <property type="molecule type" value="Genomic_DNA"/>
</dbReference>
<feature type="transmembrane region" description="Helical" evidence="2">
    <location>
        <begin position="399"/>
        <end position="422"/>
    </location>
</feature>
<dbReference type="EMBL" id="CAMXCT020000583">
    <property type="protein sequence ID" value="CAL1134136.1"/>
    <property type="molecule type" value="Genomic_DNA"/>
</dbReference>
<evidence type="ECO:0000313" key="3">
    <source>
        <dbReference type="EMBL" id="CAI3980761.1"/>
    </source>
</evidence>
<feature type="region of interest" description="Disordered" evidence="1">
    <location>
        <begin position="1"/>
        <end position="26"/>
    </location>
</feature>
<name>A0A9P1BWI6_9DINO</name>
<protein>
    <submittedName>
        <fullName evidence="3">Uncharacterized protein</fullName>
    </submittedName>
</protein>
<feature type="compositionally biased region" description="Basic and acidic residues" evidence="1">
    <location>
        <begin position="7"/>
        <end position="21"/>
    </location>
</feature>
<feature type="transmembrane region" description="Helical" evidence="2">
    <location>
        <begin position="216"/>
        <end position="240"/>
    </location>
</feature>
<comment type="caution">
    <text evidence="3">The sequence shown here is derived from an EMBL/GenBank/DDBJ whole genome shotgun (WGS) entry which is preliminary data.</text>
</comment>
<feature type="region of interest" description="Disordered" evidence="1">
    <location>
        <begin position="66"/>
        <end position="91"/>
    </location>
</feature>
<dbReference type="AlphaFoldDB" id="A0A9P1BWI6"/>
<reference evidence="3" key="1">
    <citation type="submission" date="2022-10" db="EMBL/GenBank/DDBJ databases">
        <authorList>
            <person name="Chen Y."/>
            <person name="Dougan E. K."/>
            <person name="Chan C."/>
            <person name="Rhodes N."/>
            <person name="Thang M."/>
        </authorList>
    </citation>
    <scope>NUCLEOTIDE SEQUENCE</scope>
</reference>
<accession>A0A9P1BWI6</accession>
<dbReference type="EMBL" id="CAMXCT010000583">
    <property type="protein sequence ID" value="CAI3980761.1"/>
    <property type="molecule type" value="Genomic_DNA"/>
</dbReference>
<feature type="transmembrane region" description="Helical" evidence="2">
    <location>
        <begin position="121"/>
        <end position="142"/>
    </location>
</feature>
<evidence type="ECO:0000256" key="2">
    <source>
        <dbReference type="SAM" id="Phobius"/>
    </source>
</evidence>
<keyword evidence="5" id="KW-1185">Reference proteome</keyword>
<evidence type="ECO:0000313" key="5">
    <source>
        <dbReference type="Proteomes" id="UP001152797"/>
    </source>
</evidence>
<evidence type="ECO:0000256" key="1">
    <source>
        <dbReference type="SAM" id="MobiDB-lite"/>
    </source>
</evidence>
<keyword evidence="2" id="KW-1133">Transmembrane helix</keyword>
<keyword evidence="2" id="KW-0812">Transmembrane</keyword>
<reference evidence="4 5" key="2">
    <citation type="submission" date="2024-05" db="EMBL/GenBank/DDBJ databases">
        <authorList>
            <person name="Chen Y."/>
            <person name="Shah S."/>
            <person name="Dougan E. K."/>
            <person name="Thang M."/>
            <person name="Chan C."/>
        </authorList>
    </citation>
    <scope>NUCLEOTIDE SEQUENCE [LARGE SCALE GENOMIC DNA]</scope>
</reference>
<organism evidence="3">
    <name type="scientific">Cladocopium goreaui</name>
    <dbReference type="NCBI Taxonomy" id="2562237"/>
    <lineage>
        <taxon>Eukaryota</taxon>
        <taxon>Sar</taxon>
        <taxon>Alveolata</taxon>
        <taxon>Dinophyceae</taxon>
        <taxon>Suessiales</taxon>
        <taxon>Symbiodiniaceae</taxon>
        <taxon>Cladocopium</taxon>
    </lineage>
</organism>
<dbReference type="Proteomes" id="UP001152797">
    <property type="component" value="Unassembled WGS sequence"/>
</dbReference>
<keyword evidence="2" id="KW-0472">Membrane</keyword>
<feature type="compositionally biased region" description="Basic and acidic residues" evidence="1">
    <location>
        <begin position="72"/>
        <end position="91"/>
    </location>
</feature>
<gene>
    <name evidence="3" type="ORF">C1SCF055_LOCUS8619</name>
</gene>
<feature type="transmembrane region" description="Helical" evidence="2">
    <location>
        <begin position="361"/>
        <end position="379"/>
    </location>
</feature>